<protein>
    <submittedName>
        <fullName evidence="6">Protein kinase</fullName>
    </submittedName>
</protein>
<dbReference type="PRINTS" id="PR00320">
    <property type="entry name" value="GPROTEINBRPT"/>
</dbReference>
<dbReference type="PROSITE" id="PS50294">
    <property type="entry name" value="WD_REPEATS_REGION"/>
    <property type="match status" value="6"/>
</dbReference>
<keyword evidence="2" id="KW-0677">Repeat</keyword>
<dbReference type="PROSITE" id="PS00678">
    <property type="entry name" value="WD_REPEATS_1"/>
    <property type="match status" value="2"/>
</dbReference>
<sequence>MAGRANASRDLRLGLYALESGAVDDEQLVSAVRAWVRSPDRTLSEIFLSRGQLDAGTVARLEDQVSKDREPSNVRPASPLVGEAHLPDRPDSQANLEPDATVAYEGLRRDGTTSQPTAGTPRFQVLSPRARGGLGEVFLAFDNELKRSVALKELQAQRAHDPDSQARFLMEGEVTGRLEHPGIVPVYSLGRHADGRPFYAMRLIEGETLGVAIARLHRPGAPARKVEERELAFRRLLRSVIDTCNAVAYAHSRGVVHRDLKPDNIMLGPFGETLVVDWGIAKSFNEANNQGGESAAVPMAAADVSMTQPGSVIGTPRYMSPEQAAGDLERVGPASDIYSLGAILYCLLVGHAPFMDQDLASVLNRVRRGIFPAPRRVLRSVDPTLEAACLKAMALDPAERYGSALDLANELEAWQADVRYRGEQELALSQVKGSLTRLCLERAHNTFGRDAHAEGMLWLARALENAPSEPAELQRVIRTSLCGWHLGGKLIERTLRHTGEVHALAFCPEGRRLASGCADQRAILWDVSTGSPLSAPLTHQGAVRAVSFHPDGAFVATAGDDGMIRLWDAVTGAALGDPLSHGRSITALSFSPDGSKIAVAGSPGRAILWDLATRRPVHEPAKSESQVRDLAFSPDGKTLAVAHENGLVHLLEVATGRPIDEPLEHGAAVPALVFDPSGPWLLSACLDGTARLWDLSRRVIAVTLPHQGAVHCVEFRPDGAAFATACDDGTARLWETGTGRPIGEPLTHRARVACLAFRPDGTMLATGSTDGTIRLWCAASGLPIGPPLAQGGAVRTLVFSRDGRRLAAGGSDATVRCWKAPDPVEGLPERVSCWVRVTTELEFDSGDAIRRMDGPTSWECRRRLTDLGGPPLR</sequence>
<dbReference type="InterPro" id="IPR008271">
    <property type="entry name" value="Ser/Thr_kinase_AS"/>
</dbReference>
<dbReference type="GO" id="GO:0005524">
    <property type="term" value="F:ATP binding"/>
    <property type="evidence" value="ECO:0007669"/>
    <property type="project" value="InterPro"/>
</dbReference>
<dbReference type="EMBL" id="CP155447">
    <property type="protein sequence ID" value="XBH02543.1"/>
    <property type="molecule type" value="Genomic_DNA"/>
</dbReference>
<dbReference type="Pfam" id="PF12894">
    <property type="entry name" value="ANAPC4_WD40"/>
    <property type="match status" value="1"/>
</dbReference>
<dbReference type="Gene3D" id="2.130.10.10">
    <property type="entry name" value="YVTN repeat-like/Quinoprotein amine dehydrogenase"/>
    <property type="match status" value="3"/>
</dbReference>
<feature type="repeat" description="WD" evidence="3">
    <location>
        <begin position="578"/>
        <end position="619"/>
    </location>
</feature>
<dbReference type="InterPro" id="IPR024977">
    <property type="entry name" value="Apc4-like_WD40_dom"/>
</dbReference>
<dbReference type="Pfam" id="PF00400">
    <property type="entry name" value="WD40"/>
    <property type="match status" value="7"/>
</dbReference>
<feature type="repeat" description="WD" evidence="3">
    <location>
        <begin position="494"/>
        <end position="535"/>
    </location>
</feature>
<organism evidence="6">
    <name type="scientific">Singulisphaera sp. Ch08</name>
    <dbReference type="NCBI Taxonomy" id="3120278"/>
    <lineage>
        <taxon>Bacteria</taxon>
        <taxon>Pseudomonadati</taxon>
        <taxon>Planctomycetota</taxon>
        <taxon>Planctomycetia</taxon>
        <taxon>Isosphaerales</taxon>
        <taxon>Isosphaeraceae</taxon>
        <taxon>Singulisphaera</taxon>
    </lineage>
</organism>
<dbReference type="SMART" id="SM00320">
    <property type="entry name" value="WD40"/>
    <property type="match status" value="8"/>
</dbReference>
<evidence type="ECO:0000313" key="6">
    <source>
        <dbReference type="EMBL" id="XBH02543.1"/>
    </source>
</evidence>
<name>A0AAU7CAU6_9BACT</name>
<keyword evidence="1 3" id="KW-0853">WD repeat</keyword>
<dbReference type="InterPro" id="IPR011009">
    <property type="entry name" value="Kinase-like_dom_sf"/>
</dbReference>
<dbReference type="PANTHER" id="PTHR19879:SF9">
    <property type="entry name" value="TRANSCRIPTION INITIATION FACTOR TFIID SUBUNIT 5"/>
    <property type="match status" value="1"/>
</dbReference>
<dbReference type="PROSITE" id="PS00108">
    <property type="entry name" value="PROTEIN_KINASE_ST"/>
    <property type="match status" value="1"/>
</dbReference>
<feature type="repeat" description="WD" evidence="3">
    <location>
        <begin position="745"/>
        <end position="776"/>
    </location>
</feature>
<gene>
    <name evidence="6" type="ORF">V5E97_30070</name>
</gene>
<dbReference type="SMART" id="SM00220">
    <property type="entry name" value="S_TKc"/>
    <property type="match status" value="1"/>
</dbReference>
<evidence type="ECO:0000256" key="4">
    <source>
        <dbReference type="SAM" id="MobiDB-lite"/>
    </source>
</evidence>
<dbReference type="InterPro" id="IPR001680">
    <property type="entry name" value="WD40_rpt"/>
</dbReference>
<accession>A0AAU7CAU6</accession>
<evidence type="ECO:0000256" key="3">
    <source>
        <dbReference type="PROSITE-ProRule" id="PRU00221"/>
    </source>
</evidence>
<feature type="domain" description="Protein kinase" evidence="5">
    <location>
        <begin position="123"/>
        <end position="415"/>
    </location>
</feature>
<dbReference type="PROSITE" id="PS50082">
    <property type="entry name" value="WD_REPEATS_2"/>
    <property type="match status" value="7"/>
</dbReference>
<dbReference type="InterPro" id="IPR015943">
    <property type="entry name" value="WD40/YVTN_repeat-like_dom_sf"/>
</dbReference>
<proteinExistence type="predicted"/>
<feature type="repeat" description="WD" evidence="3">
    <location>
        <begin position="536"/>
        <end position="577"/>
    </location>
</feature>
<feature type="repeat" description="WD" evidence="3">
    <location>
        <begin position="787"/>
        <end position="819"/>
    </location>
</feature>
<dbReference type="Gene3D" id="1.10.510.10">
    <property type="entry name" value="Transferase(Phosphotransferase) domain 1"/>
    <property type="match status" value="1"/>
</dbReference>
<dbReference type="RefSeq" id="WP_406695285.1">
    <property type="nucleotide sequence ID" value="NZ_CP155447.1"/>
</dbReference>
<dbReference type="SUPFAM" id="SSF50978">
    <property type="entry name" value="WD40 repeat-like"/>
    <property type="match status" value="1"/>
</dbReference>
<evidence type="ECO:0000256" key="2">
    <source>
        <dbReference type="ARBA" id="ARBA00022737"/>
    </source>
</evidence>
<feature type="region of interest" description="Disordered" evidence="4">
    <location>
        <begin position="64"/>
        <end position="96"/>
    </location>
</feature>
<dbReference type="InterPro" id="IPR000719">
    <property type="entry name" value="Prot_kinase_dom"/>
</dbReference>
<keyword evidence="6" id="KW-0808">Transferase</keyword>
<reference evidence="6" key="1">
    <citation type="submission" date="2024-05" db="EMBL/GenBank/DDBJ databases">
        <title>Planctomycetes of the genus Singulisphaera possess chitinolytic capabilities.</title>
        <authorList>
            <person name="Ivanova A."/>
        </authorList>
    </citation>
    <scope>NUCLEOTIDE SEQUENCE</scope>
    <source>
        <strain evidence="6">Ch08T</strain>
    </source>
</reference>
<feature type="repeat" description="WD" evidence="3">
    <location>
        <begin position="703"/>
        <end position="744"/>
    </location>
</feature>
<dbReference type="GO" id="GO:0004672">
    <property type="term" value="F:protein kinase activity"/>
    <property type="evidence" value="ECO:0007669"/>
    <property type="project" value="InterPro"/>
</dbReference>
<evidence type="ECO:0000256" key="1">
    <source>
        <dbReference type="ARBA" id="ARBA00022574"/>
    </source>
</evidence>
<keyword evidence="6" id="KW-0418">Kinase</keyword>
<dbReference type="Pfam" id="PF00069">
    <property type="entry name" value="Pkinase"/>
    <property type="match status" value="1"/>
</dbReference>
<dbReference type="PANTHER" id="PTHR19879">
    <property type="entry name" value="TRANSCRIPTION INITIATION FACTOR TFIID"/>
    <property type="match status" value="1"/>
</dbReference>
<feature type="repeat" description="WD" evidence="3">
    <location>
        <begin position="662"/>
        <end position="703"/>
    </location>
</feature>
<dbReference type="CDD" id="cd00200">
    <property type="entry name" value="WD40"/>
    <property type="match status" value="1"/>
</dbReference>
<dbReference type="InterPro" id="IPR020472">
    <property type="entry name" value="WD40_PAC1"/>
</dbReference>
<dbReference type="Gene3D" id="3.30.200.20">
    <property type="entry name" value="Phosphorylase Kinase, domain 1"/>
    <property type="match status" value="1"/>
</dbReference>
<dbReference type="AlphaFoldDB" id="A0AAU7CAU6"/>
<evidence type="ECO:0000259" key="5">
    <source>
        <dbReference type="PROSITE" id="PS50011"/>
    </source>
</evidence>
<dbReference type="InterPro" id="IPR036322">
    <property type="entry name" value="WD40_repeat_dom_sf"/>
</dbReference>
<dbReference type="PROSITE" id="PS50011">
    <property type="entry name" value="PROTEIN_KINASE_DOM"/>
    <property type="match status" value="1"/>
</dbReference>
<dbReference type="InterPro" id="IPR019775">
    <property type="entry name" value="WD40_repeat_CS"/>
</dbReference>
<dbReference type="CDD" id="cd14014">
    <property type="entry name" value="STKc_PknB_like"/>
    <property type="match status" value="1"/>
</dbReference>
<dbReference type="SUPFAM" id="SSF56112">
    <property type="entry name" value="Protein kinase-like (PK-like)"/>
    <property type="match status" value="1"/>
</dbReference>